<dbReference type="InterPro" id="IPR036873">
    <property type="entry name" value="Rhodanese-like_dom_sf"/>
</dbReference>
<dbReference type="SUPFAM" id="SSF52821">
    <property type="entry name" value="Rhodanese/Cell cycle control phosphatase"/>
    <property type="match status" value="1"/>
</dbReference>
<accession>A0ABR2WYN1</accession>
<reference evidence="2 3" key="1">
    <citation type="submission" date="2023-04" db="EMBL/GenBank/DDBJ databases">
        <title>Genome of Basidiobolus ranarum AG-B5.</title>
        <authorList>
            <person name="Stajich J.E."/>
            <person name="Carter-House D."/>
            <person name="Gryganskyi A."/>
        </authorList>
    </citation>
    <scope>NUCLEOTIDE SEQUENCE [LARGE SCALE GENOMIC DNA]</scope>
    <source>
        <strain evidence="2 3">AG-B5</strain>
    </source>
</reference>
<protein>
    <recommendedName>
        <fullName evidence="1">Rhodanese domain-containing protein</fullName>
    </recommendedName>
</protein>
<dbReference type="InterPro" id="IPR001763">
    <property type="entry name" value="Rhodanese-like_dom"/>
</dbReference>
<dbReference type="Gene3D" id="3.40.50.150">
    <property type="entry name" value="Vaccinia Virus protein VP39"/>
    <property type="match status" value="1"/>
</dbReference>
<evidence type="ECO:0000313" key="3">
    <source>
        <dbReference type="Proteomes" id="UP001479436"/>
    </source>
</evidence>
<name>A0ABR2WYN1_9FUNG</name>
<comment type="caution">
    <text evidence="2">The sequence shown here is derived from an EMBL/GenBank/DDBJ whole genome shotgun (WGS) entry which is preliminary data.</text>
</comment>
<dbReference type="CDD" id="cd00158">
    <property type="entry name" value="RHOD"/>
    <property type="match status" value="1"/>
</dbReference>
<dbReference type="Gene3D" id="3.40.250.10">
    <property type="entry name" value="Rhodanese-like domain"/>
    <property type="match status" value="1"/>
</dbReference>
<dbReference type="Proteomes" id="UP001479436">
    <property type="component" value="Unassembled WGS sequence"/>
</dbReference>
<keyword evidence="3" id="KW-1185">Reference proteome</keyword>
<evidence type="ECO:0000313" key="2">
    <source>
        <dbReference type="EMBL" id="KAK9766556.1"/>
    </source>
</evidence>
<gene>
    <name evidence="2" type="ORF">K7432_004280</name>
</gene>
<feature type="domain" description="Rhodanese" evidence="1">
    <location>
        <begin position="15"/>
        <end position="73"/>
    </location>
</feature>
<dbReference type="InterPro" id="IPR029063">
    <property type="entry name" value="SAM-dependent_MTases_sf"/>
</dbReference>
<dbReference type="PROSITE" id="PS50206">
    <property type="entry name" value="RHODANESE_3"/>
    <property type="match status" value="1"/>
</dbReference>
<evidence type="ECO:0000259" key="1">
    <source>
        <dbReference type="PROSITE" id="PS50206"/>
    </source>
</evidence>
<sequence length="320" mass="36531">MSEDIRVSVEKWLNSIGRDRVLDLRTREEFAEIHIKDSTCIPFGELKKRWFELPHRLSPFTAILPKDTEGVLYKLREWTISDTFTDSPEFWQVAKELDLTTEDEKTSTKLLFKPCPFLEEMIEEVETKLVKRKLAESDHVPTLSCCDVGCGSGRDVAWLCSRPNANWEAHAVDSWRGSLDRTRQLAISLNISEKITTCGAKFNSSGAVKPISSNNTEYTHQETEFLSNQFDLVICIRFLERSSFDILDSLVAPGGFLLYSTFVDGVIEFEKPFGENHRLVLGELKARFGESQGYNVLCDKIEYIEDGRPVNSFLAQKLIN</sequence>
<organism evidence="2 3">
    <name type="scientific">Basidiobolus ranarum</name>
    <dbReference type="NCBI Taxonomy" id="34480"/>
    <lineage>
        <taxon>Eukaryota</taxon>
        <taxon>Fungi</taxon>
        <taxon>Fungi incertae sedis</taxon>
        <taxon>Zoopagomycota</taxon>
        <taxon>Entomophthoromycotina</taxon>
        <taxon>Basidiobolomycetes</taxon>
        <taxon>Basidiobolales</taxon>
        <taxon>Basidiobolaceae</taxon>
        <taxon>Basidiobolus</taxon>
    </lineage>
</organism>
<proteinExistence type="predicted"/>
<dbReference type="SUPFAM" id="SSF53335">
    <property type="entry name" value="S-adenosyl-L-methionine-dependent methyltransferases"/>
    <property type="match status" value="1"/>
</dbReference>
<dbReference type="EMBL" id="JASJQH010000145">
    <property type="protein sequence ID" value="KAK9766556.1"/>
    <property type="molecule type" value="Genomic_DNA"/>
</dbReference>